<name>A0A6A6VB93_9PLEO</name>
<feature type="transmembrane region" description="Helical" evidence="5">
    <location>
        <begin position="55"/>
        <end position="75"/>
    </location>
</feature>
<feature type="transmembrane region" description="Helical" evidence="5">
    <location>
        <begin position="456"/>
        <end position="477"/>
    </location>
</feature>
<dbReference type="FunFam" id="1.20.1720.10:FF:000012">
    <property type="entry name" value="MFS toxin efflux pump (AflT)"/>
    <property type="match status" value="1"/>
</dbReference>
<keyword evidence="4 5" id="KW-0472">Membrane</keyword>
<feature type="transmembrane region" description="Helical" evidence="5">
    <location>
        <begin position="256"/>
        <end position="277"/>
    </location>
</feature>
<dbReference type="CDD" id="cd17502">
    <property type="entry name" value="MFS_Azr1_MDR_like"/>
    <property type="match status" value="1"/>
</dbReference>
<dbReference type="InterPro" id="IPR020846">
    <property type="entry name" value="MFS_dom"/>
</dbReference>
<evidence type="ECO:0000256" key="3">
    <source>
        <dbReference type="ARBA" id="ARBA00022989"/>
    </source>
</evidence>
<protein>
    <submittedName>
        <fullName evidence="7">MFS general substrate transporter</fullName>
    </submittedName>
</protein>
<feature type="transmembrane region" description="Helical" evidence="5">
    <location>
        <begin position="363"/>
        <end position="383"/>
    </location>
</feature>
<keyword evidence="8" id="KW-1185">Reference proteome</keyword>
<feature type="transmembrane region" description="Helical" evidence="5">
    <location>
        <begin position="390"/>
        <end position="411"/>
    </location>
</feature>
<feature type="transmembrane region" description="Helical" evidence="5">
    <location>
        <begin position="289"/>
        <end position="309"/>
    </location>
</feature>
<evidence type="ECO:0000256" key="2">
    <source>
        <dbReference type="ARBA" id="ARBA00022692"/>
    </source>
</evidence>
<dbReference type="InterPro" id="IPR011701">
    <property type="entry name" value="MFS"/>
</dbReference>
<dbReference type="AlphaFoldDB" id="A0A6A6VB93"/>
<dbReference type="Pfam" id="PF07690">
    <property type="entry name" value="MFS_1"/>
    <property type="match status" value="1"/>
</dbReference>
<feature type="domain" description="Major facilitator superfamily (MFS) profile" evidence="6">
    <location>
        <begin position="60"/>
        <end position="553"/>
    </location>
</feature>
<dbReference type="PANTHER" id="PTHR23501">
    <property type="entry name" value="MAJOR FACILITATOR SUPERFAMILY"/>
    <property type="match status" value="1"/>
</dbReference>
<evidence type="ECO:0000256" key="4">
    <source>
        <dbReference type="ARBA" id="ARBA00023136"/>
    </source>
</evidence>
<feature type="transmembrane region" description="Helical" evidence="5">
    <location>
        <begin position="215"/>
        <end position="235"/>
    </location>
</feature>
<dbReference type="SUPFAM" id="SSF103473">
    <property type="entry name" value="MFS general substrate transporter"/>
    <property type="match status" value="1"/>
</dbReference>
<dbReference type="InterPro" id="IPR036259">
    <property type="entry name" value="MFS_trans_sf"/>
</dbReference>
<feature type="transmembrane region" description="Helical" evidence="5">
    <location>
        <begin position="330"/>
        <end position="351"/>
    </location>
</feature>
<feature type="transmembrane region" description="Helical" evidence="5">
    <location>
        <begin position="150"/>
        <end position="170"/>
    </location>
</feature>
<feature type="transmembrane region" description="Helical" evidence="5">
    <location>
        <begin position="125"/>
        <end position="144"/>
    </location>
</feature>
<proteinExistence type="predicted"/>
<feature type="transmembrane region" description="Helical" evidence="5">
    <location>
        <begin position="530"/>
        <end position="551"/>
    </location>
</feature>
<dbReference type="Gene3D" id="1.20.1720.10">
    <property type="entry name" value="Multidrug resistance protein D"/>
    <property type="match status" value="1"/>
</dbReference>
<reference evidence="7" key="1">
    <citation type="journal article" date="2020" name="Stud. Mycol.">
        <title>101 Dothideomycetes genomes: a test case for predicting lifestyles and emergence of pathogens.</title>
        <authorList>
            <person name="Haridas S."/>
            <person name="Albert R."/>
            <person name="Binder M."/>
            <person name="Bloem J."/>
            <person name="Labutti K."/>
            <person name="Salamov A."/>
            <person name="Andreopoulos B."/>
            <person name="Baker S."/>
            <person name="Barry K."/>
            <person name="Bills G."/>
            <person name="Bluhm B."/>
            <person name="Cannon C."/>
            <person name="Castanera R."/>
            <person name="Culley D."/>
            <person name="Daum C."/>
            <person name="Ezra D."/>
            <person name="Gonzalez J."/>
            <person name="Henrissat B."/>
            <person name="Kuo A."/>
            <person name="Liang C."/>
            <person name="Lipzen A."/>
            <person name="Lutzoni F."/>
            <person name="Magnuson J."/>
            <person name="Mondo S."/>
            <person name="Nolan M."/>
            <person name="Ohm R."/>
            <person name="Pangilinan J."/>
            <person name="Park H.-J."/>
            <person name="Ramirez L."/>
            <person name="Alfaro M."/>
            <person name="Sun H."/>
            <person name="Tritt A."/>
            <person name="Yoshinaga Y."/>
            <person name="Zwiers L.-H."/>
            <person name="Turgeon B."/>
            <person name="Goodwin S."/>
            <person name="Spatafora J."/>
            <person name="Crous P."/>
            <person name="Grigoriev I."/>
        </authorList>
    </citation>
    <scope>NUCLEOTIDE SEQUENCE</scope>
    <source>
        <strain evidence="7">CBS 119925</strain>
    </source>
</reference>
<dbReference type="PANTHER" id="PTHR23501:SF199">
    <property type="entry name" value="MFS EFFLUX TRANSPORTER INPD-RELATED"/>
    <property type="match status" value="1"/>
</dbReference>
<dbReference type="PROSITE" id="PS50850">
    <property type="entry name" value="MFS"/>
    <property type="match status" value="1"/>
</dbReference>
<dbReference type="OrthoDB" id="10021397at2759"/>
<evidence type="ECO:0000313" key="8">
    <source>
        <dbReference type="Proteomes" id="UP000799440"/>
    </source>
</evidence>
<dbReference type="Proteomes" id="UP000799440">
    <property type="component" value="Unassembled WGS sequence"/>
</dbReference>
<feature type="transmembrane region" description="Helical" evidence="5">
    <location>
        <begin position="95"/>
        <end position="113"/>
    </location>
</feature>
<dbReference type="GO" id="GO:0022857">
    <property type="term" value="F:transmembrane transporter activity"/>
    <property type="evidence" value="ECO:0007669"/>
    <property type="project" value="InterPro"/>
</dbReference>
<evidence type="ECO:0000256" key="1">
    <source>
        <dbReference type="ARBA" id="ARBA00004141"/>
    </source>
</evidence>
<feature type="transmembrane region" description="Helical" evidence="5">
    <location>
        <begin position="417"/>
        <end position="435"/>
    </location>
</feature>
<sequence length="579" mass="62059">MATKLGKRLSMLPAGESQDEFVHQPASIFTNEDESIYALPPTEKQLQAQSSKSQCSFFIVIACLFFGTFLVALDTTIIGTATPAITTEFHSLNDIAWYGSGYLLTLTALQPAFGKLFMIWDTKGIYLVCVVVFEVGSILCAAAPSSKIFIIGRAVQGIGAAGILQGALVIITRTVPLQKRPFYISVVISAFGLCVKIGPLLGGTFTDHVSWRWCFWINVPIGGVVILLLAVFLRLDSNPENEDLASRPGMQKLKSLDLPGMTLIICSIISLLLALQWGGQTLPWNDSKIIGLLVGAGLMFILFLLVQWYMGSDATLPFDILLQRSILSGAVYLLAIAMPTYVYGYYIPIYFQSVTGTTALRSGINFLALALPQVGFTVLSGWLASKFGYYTPYIISGTAISLVGSGLLTLLSPNTALGTWVAYFLVIALGTGIAINHPYTAVQTVLEERCVPVGNAIMQFTFSLGGALSLCIAQPVFTTRLKSAIIKRLPGVPVDSVIGAGAYGVKDLFKGNEKALGEVKLAYTEALRDVFIFALVAGGVALVLSFGFEHVNLKVVAGKRGQSEKLGEGRDGAGEKGVV</sequence>
<dbReference type="Gene3D" id="1.20.1250.20">
    <property type="entry name" value="MFS general substrate transporter like domains"/>
    <property type="match status" value="1"/>
</dbReference>
<comment type="subcellular location">
    <subcellularLocation>
        <location evidence="1">Membrane</location>
        <topology evidence="1">Multi-pass membrane protein</topology>
    </subcellularLocation>
</comment>
<dbReference type="GO" id="GO:0005886">
    <property type="term" value="C:plasma membrane"/>
    <property type="evidence" value="ECO:0007669"/>
    <property type="project" value="TreeGrafter"/>
</dbReference>
<keyword evidence="2 5" id="KW-0812">Transmembrane</keyword>
<dbReference type="PRINTS" id="PR01036">
    <property type="entry name" value="TCRTETB"/>
</dbReference>
<gene>
    <name evidence="7" type="ORF">M011DRAFT_444452</name>
</gene>
<accession>A0A6A6VB93</accession>
<evidence type="ECO:0000259" key="6">
    <source>
        <dbReference type="PROSITE" id="PS50850"/>
    </source>
</evidence>
<organism evidence="7 8">
    <name type="scientific">Sporormia fimetaria CBS 119925</name>
    <dbReference type="NCBI Taxonomy" id="1340428"/>
    <lineage>
        <taxon>Eukaryota</taxon>
        <taxon>Fungi</taxon>
        <taxon>Dikarya</taxon>
        <taxon>Ascomycota</taxon>
        <taxon>Pezizomycotina</taxon>
        <taxon>Dothideomycetes</taxon>
        <taxon>Pleosporomycetidae</taxon>
        <taxon>Pleosporales</taxon>
        <taxon>Sporormiaceae</taxon>
        <taxon>Sporormia</taxon>
    </lineage>
</organism>
<keyword evidence="3 5" id="KW-1133">Transmembrane helix</keyword>
<evidence type="ECO:0000313" key="7">
    <source>
        <dbReference type="EMBL" id="KAF2746810.1"/>
    </source>
</evidence>
<evidence type="ECO:0000256" key="5">
    <source>
        <dbReference type="SAM" id="Phobius"/>
    </source>
</evidence>
<feature type="transmembrane region" description="Helical" evidence="5">
    <location>
        <begin position="182"/>
        <end position="203"/>
    </location>
</feature>
<dbReference type="EMBL" id="MU006575">
    <property type="protein sequence ID" value="KAF2746810.1"/>
    <property type="molecule type" value="Genomic_DNA"/>
</dbReference>